<dbReference type="Proteomes" id="UP001595191">
    <property type="component" value="Unassembled WGS sequence"/>
</dbReference>
<evidence type="ECO:0000313" key="1">
    <source>
        <dbReference type="EMBL" id="MFH6603901.1"/>
    </source>
</evidence>
<comment type="caution">
    <text evidence="1">The sequence shown here is derived from an EMBL/GenBank/DDBJ whole genome shotgun (WGS) entry which is preliminary data.</text>
</comment>
<name>A0ACC7LKZ8_9FLAO</name>
<dbReference type="EMBL" id="JBHFPV010000002">
    <property type="protein sequence ID" value="MFH6603901.1"/>
    <property type="molecule type" value="Genomic_DNA"/>
</dbReference>
<organism evidence="1 2">
    <name type="scientific">Meishania litoralis</name>
    <dbReference type="NCBI Taxonomy" id="3434685"/>
    <lineage>
        <taxon>Bacteria</taxon>
        <taxon>Pseudomonadati</taxon>
        <taxon>Bacteroidota</taxon>
        <taxon>Flavobacteriia</taxon>
        <taxon>Flavobacteriales</taxon>
        <taxon>Flavobacteriaceae</taxon>
        <taxon>Meishania</taxon>
    </lineage>
</organism>
<proteinExistence type="predicted"/>
<keyword evidence="2" id="KW-1185">Reference proteome</keyword>
<accession>A0ACC7LKZ8</accession>
<evidence type="ECO:0000313" key="2">
    <source>
        <dbReference type="Proteomes" id="UP001595191"/>
    </source>
</evidence>
<protein>
    <submittedName>
        <fullName evidence="1">Uncharacterized protein</fullName>
    </submittedName>
</protein>
<gene>
    <name evidence="1" type="ORF">ACEZ3G_10470</name>
</gene>
<reference evidence="1" key="1">
    <citation type="submission" date="2024-09" db="EMBL/GenBank/DDBJ databases">
        <authorList>
            <person name="Liu J."/>
        </authorList>
    </citation>
    <scope>NUCLEOTIDE SEQUENCE</scope>
    <source>
        <strain evidence="1">NBU2967</strain>
    </source>
</reference>
<sequence length="286" mass="33863">MLRFILKIFVALILIFIGYNIEESLRPEFIGGGFILLITILIIDGFNFFYKNWKRLKLALHCFWISLSGKYIRFSMSYQYLIKVNDKYLLVQNANPNWNWYQHVGGKYKRLPETQSVLKEMNATDDLKMKTAGLKKDDLAVFVPARNAMKFLDWFNSEKNREISHWREFYEELLGGKADNRILKKKNFPYVNYRFIKSVQTPLKRAPIESGWDCWEILQYDVLELIPNESQQKELEELLIKGDSEYIKWASTQMINKLGYDEGELSTKYNIGPHAKWVLNLKWSKA</sequence>